<dbReference type="EMBL" id="JAULSY010000075">
    <property type="protein sequence ID" value="KAK0667297.1"/>
    <property type="molecule type" value="Genomic_DNA"/>
</dbReference>
<reference evidence="1" key="1">
    <citation type="submission" date="2023-06" db="EMBL/GenBank/DDBJ databases">
        <title>Genome-scale phylogeny and comparative genomics of the fungal order Sordariales.</title>
        <authorList>
            <consortium name="Lawrence Berkeley National Laboratory"/>
            <person name="Hensen N."/>
            <person name="Bonometti L."/>
            <person name="Westerberg I."/>
            <person name="Brannstrom I.O."/>
            <person name="Guillou S."/>
            <person name="Cros-Aarteil S."/>
            <person name="Calhoun S."/>
            <person name="Haridas S."/>
            <person name="Kuo A."/>
            <person name="Mondo S."/>
            <person name="Pangilinan J."/>
            <person name="Riley R."/>
            <person name="Labutti K."/>
            <person name="Andreopoulos B."/>
            <person name="Lipzen A."/>
            <person name="Chen C."/>
            <person name="Yanf M."/>
            <person name="Daum C."/>
            <person name="Ng V."/>
            <person name="Clum A."/>
            <person name="Steindorff A."/>
            <person name="Ohm R."/>
            <person name="Martin F."/>
            <person name="Silar P."/>
            <person name="Natvig D."/>
            <person name="Lalanne C."/>
            <person name="Gautier V."/>
            <person name="Ament-Velasquez S.L."/>
            <person name="Kruys A."/>
            <person name="Hutchinson M.I."/>
            <person name="Powell A.J."/>
            <person name="Barry K."/>
            <person name="Miller A.N."/>
            <person name="Grigoriev I.V."/>
            <person name="Debuchy R."/>
            <person name="Gladieux P."/>
            <person name="Thoren M.H."/>
            <person name="Johannesson H."/>
        </authorList>
    </citation>
    <scope>NUCLEOTIDE SEQUENCE</scope>
    <source>
        <strain evidence="1">CBS 307.81</strain>
    </source>
</reference>
<sequence>MFSLRQAVLRQYRHSFRKAILNPNSIVLVVEDNLDRSETHHVYEALEGVYPPFEEQILRDSLDKGKAVVSVASLSLLPGAGQHGQFQPNGMLSTVGFCSLPARDITGRAIFWLSIGGGSASTDDDSLRDLRIGFGKDENIMCENLVGRYLRKFGRNLTLRAINQAINHTAWLTDFLTS</sequence>
<proteinExistence type="predicted"/>
<comment type="caution">
    <text evidence="1">The sequence shown here is derived from an EMBL/GenBank/DDBJ whole genome shotgun (WGS) entry which is preliminary data.</text>
</comment>
<accession>A0AA40DBB0</accession>
<gene>
    <name evidence="1" type="ORF">QBC41DRAFT_141000</name>
</gene>
<evidence type="ECO:0000313" key="2">
    <source>
        <dbReference type="Proteomes" id="UP001174997"/>
    </source>
</evidence>
<dbReference type="AlphaFoldDB" id="A0AA40DBB0"/>
<protein>
    <submittedName>
        <fullName evidence="1">Uncharacterized protein</fullName>
    </submittedName>
</protein>
<evidence type="ECO:0000313" key="1">
    <source>
        <dbReference type="EMBL" id="KAK0667297.1"/>
    </source>
</evidence>
<dbReference type="Proteomes" id="UP001174997">
    <property type="component" value="Unassembled WGS sequence"/>
</dbReference>
<name>A0AA40DBB0_9PEZI</name>
<keyword evidence="2" id="KW-1185">Reference proteome</keyword>
<organism evidence="1 2">
    <name type="scientific">Cercophora samala</name>
    <dbReference type="NCBI Taxonomy" id="330535"/>
    <lineage>
        <taxon>Eukaryota</taxon>
        <taxon>Fungi</taxon>
        <taxon>Dikarya</taxon>
        <taxon>Ascomycota</taxon>
        <taxon>Pezizomycotina</taxon>
        <taxon>Sordariomycetes</taxon>
        <taxon>Sordariomycetidae</taxon>
        <taxon>Sordariales</taxon>
        <taxon>Lasiosphaeriaceae</taxon>
        <taxon>Cercophora</taxon>
    </lineage>
</organism>